<gene>
    <name evidence="1" type="ORF">IG193_00910</name>
</gene>
<keyword evidence="2" id="KW-1185">Reference proteome</keyword>
<dbReference type="AlphaFoldDB" id="A0A7L9FGV1"/>
<dbReference type="KEGG" id="thel:IG193_00910"/>
<evidence type="ECO:0000313" key="1">
    <source>
        <dbReference type="EMBL" id="QOJ79058.1"/>
    </source>
</evidence>
<accession>A0A7L9FGV1</accession>
<organism evidence="1 2">
    <name type="scientific">Infirmifilum lucidum</name>
    <dbReference type="NCBI Taxonomy" id="2776706"/>
    <lineage>
        <taxon>Archaea</taxon>
        <taxon>Thermoproteota</taxon>
        <taxon>Thermoprotei</taxon>
        <taxon>Thermofilales</taxon>
        <taxon>Thermofilaceae</taxon>
        <taxon>Infirmifilum</taxon>
    </lineage>
</organism>
<proteinExistence type="predicted"/>
<dbReference type="InParanoid" id="A0A7L9FGV1"/>
<dbReference type="RefSeq" id="WP_192819030.1">
    <property type="nucleotide sequence ID" value="NZ_CP062310.1"/>
</dbReference>
<dbReference type="GeneID" id="59148412"/>
<dbReference type="EMBL" id="CP062310">
    <property type="protein sequence ID" value="QOJ79058.1"/>
    <property type="molecule type" value="Genomic_DNA"/>
</dbReference>
<reference evidence="1 2" key="1">
    <citation type="submission" date="2020-10" db="EMBL/GenBank/DDBJ databases">
        <title>Thermofilum lucidum 3507LT sp. nov. a novel member of Thermofilaceae family isolated from Chile hot spring, and proposal of description order Thermofilales.</title>
        <authorList>
            <person name="Zayulina K.S."/>
            <person name="Elcheninov A.G."/>
            <person name="Toshchakov S.V."/>
            <person name="Kublanov I.V."/>
        </authorList>
    </citation>
    <scope>NUCLEOTIDE SEQUENCE [LARGE SCALE GENOMIC DNA]</scope>
    <source>
        <strain evidence="1 2">3507LT</strain>
    </source>
</reference>
<dbReference type="Proteomes" id="UP000594121">
    <property type="component" value="Chromosome"/>
</dbReference>
<name>A0A7L9FGV1_9CREN</name>
<evidence type="ECO:0000313" key="2">
    <source>
        <dbReference type="Proteomes" id="UP000594121"/>
    </source>
</evidence>
<protein>
    <submittedName>
        <fullName evidence="1">Uncharacterized protein</fullName>
    </submittedName>
</protein>
<sequence length="140" mass="15619">MAVRVRVRVESGGRELVTTALLNTGFESDDAEILLPLRAAERLGLWPPPSDARTETYVSASGYMRVVKIPRAGTVTVLAGDRSSESVVADFLVSEVTDEVLLNDKLIGRLKIVIEEPGEGLWRFRDEDRPRASERPERWL</sequence>